<evidence type="ECO:0000256" key="5">
    <source>
        <dbReference type="ARBA" id="ARBA00022989"/>
    </source>
</evidence>
<organism evidence="9 10">
    <name type="scientific">Dactylosporangium darangshiense</name>
    <dbReference type="NCBI Taxonomy" id="579108"/>
    <lineage>
        <taxon>Bacteria</taxon>
        <taxon>Bacillati</taxon>
        <taxon>Actinomycetota</taxon>
        <taxon>Actinomycetes</taxon>
        <taxon>Micromonosporales</taxon>
        <taxon>Micromonosporaceae</taxon>
        <taxon>Dactylosporangium</taxon>
    </lineage>
</organism>
<feature type="transmembrane region" description="Helical" evidence="7">
    <location>
        <begin position="317"/>
        <end position="343"/>
    </location>
</feature>
<comment type="caution">
    <text evidence="9">The sequence shown here is derived from an EMBL/GenBank/DDBJ whole genome shotgun (WGS) entry which is preliminary data.</text>
</comment>
<evidence type="ECO:0000313" key="10">
    <source>
        <dbReference type="Proteomes" id="UP001500620"/>
    </source>
</evidence>
<dbReference type="EMBL" id="BAABAT010000015">
    <property type="protein sequence ID" value="GAA4253112.1"/>
    <property type="molecule type" value="Genomic_DNA"/>
</dbReference>
<evidence type="ECO:0000256" key="2">
    <source>
        <dbReference type="ARBA" id="ARBA00010157"/>
    </source>
</evidence>
<keyword evidence="6 7" id="KW-0472">Membrane</keyword>
<keyword evidence="4 7" id="KW-0812">Transmembrane</keyword>
<feature type="transmembrane region" description="Helical" evidence="7">
    <location>
        <begin position="292"/>
        <end position="311"/>
    </location>
</feature>
<dbReference type="Gene3D" id="1.20.1640.10">
    <property type="entry name" value="Multidrug efflux transporter AcrB transmembrane domain"/>
    <property type="match status" value="2"/>
</dbReference>
<feature type="transmembrane region" description="Helical" evidence="7">
    <location>
        <begin position="639"/>
        <end position="659"/>
    </location>
</feature>
<dbReference type="Proteomes" id="UP001500620">
    <property type="component" value="Unassembled WGS sequence"/>
</dbReference>
<comment type="similarity">
    <text evidence="2">Belongs to the resistance-nodulation-cell division (RND) (TC 2.A.6) family. MmpL subfamily.</text>
</comment>
<feature type="transmembrane region" description="Helical" evidence="7">
    <location>
        <begin position="200"/>
        <end position="232"/>
    </location>
</feature>
<feature type="transmembrane region" description="Helical" evidence="7">
    <location>
        <begin position="21"/>
        <end position="42"/>
    </location>
</feature>
<proteinExistence type="inferred from homology"/>
<sequence length="733" mass="76042">MAQGVVARIGRFCFRHRWSVIGLWLVVVVLGGLAFGPVFGAIADPSNPKHVEAIDGLDAVATGNDSSGTVIGLVNGVDPGADAVRATITSAAQDLQQAPGVRSVATPYSVPQAQAPAFRATDGRGLLVVVTLAKLEPADSDTIVADLRTRLHRLDDELSAAGVPQATVEVGGNPVLNAEVRGVQKADLGRAEVISLPLTLVVLVFVFGGLVAAGLPVLAAFVSVAAAMPLLWLFSRVTDLDQNVVTVCTLLGLGLSVDYGLLLVARYREEVAAGFEPQEAVGRAWATAGRTIFFSALTVAAALSGLMMFSIHQLSALGAGGVSIAVVAMLAALTFTSALIGLLHRRIRPSKHATARAAAPGDDRGFFAALSRGVQRRPVLIVVGTAALLLAAGSPLVGATIKLPRLEGVPRSVESARVSDELAARFGRAYLPVVTVVARTDAASLDAYAAKWAHDPAVAGLQPAAATANGVATVDLVLRGGAQDEAAQGLVHRLRADRPAGVQSWVVGDAATLVDVVGLITDDLPAAVTVTLVAMMVLLFAMTGSLVVPVKAILANVVSLGATMGVMVAVFEHGWGSGVLHTLTVGGLAPFVVVIVFAFAFGLSMDYEVFLLGRIKEYVERGDDTDTAVRRGLQHTGRIITSAALLMVVVFGCFAAADLGTIEQIGVGLLTAVVIDATVVRCLLVPATMTLLGRFNWWAPAPLRRLHERIGLREHTLPGPSSARESEPAAASR</sequence>
<feature type="transmembrane region" description="Helical" evidence="7">
    <location>
        <begin position="244"/>
        <end position="265"/>
    </location>
</feature>
<dbReference type="InterPro" id="IPR000731">
    <property type="entry name" value="SSD"/>
</dbReference>
<evidence type="ECO:0000256" key="3">
    <source>
        <dbReference type="ARBA" id="ARBA00022475"/>
    </source>
</evidence>
<keyword evidence="10" id="KW-1185">Reference proteome</keyword>
<evidence type="ECO:0000256" key="4">
    <source>
        <dbReference type="ARBA" id="ARBA00022692"/>
    </source>
</evidence>
<dbReference type="InterPro" id="IPR004869">
    <property type="entry name" value="MMPL_dom"/>
</dbReference>
<dbReference type="InterPro" id="IPR050545">
    <property type="entry name" value="Mycobact_MmpL"/>
</dbReference>
<evidence type="ECO:0000256" key="7">
    <source>
        <dbReference type="SAM" id="Phobius"/>
    </source>
</evidence>
<dbReference type="SUPFAM" id="SSF82866">
    <property type="entry name" value="Multidrug efflux transporter AcrB transmembrane domain"/>
    <property type="match status" value="2"/>
</dbReference>
<dbReference type="Pfam" id="PF03176">
    <property type="entry name" value="MMPL"/>
    <property type="match status" value="2"/>
</dbReference>
<protein>
    <submittedName>
        <fullName evidence="9">MMPL family transporter</fullName>
    </submittedName>
</protein>
<comment type="subcellular location">
    <subcellularLocation>
        <location evidence="1">Cell membrane</location>
        <topology evidence="1">Multi-pass membrane protein</topology>
    </subcellularLocation>
</comment>
<gene>
    <name evidence="9" type="ORF">GCM10022255_052600</name>
</gene>
<feature type="transmembrane region" description="Helical" evidence="7">
    <location>
        <begin position="524"/>
        <end position="541"/>
    </location>
</feature>
<feature type="transmembrane region" description="Helical" evidence="7">
    <location>
        <begin position="379"/>
        <end position="401"/>
    </location>
</feature>
<evidence type="ECO:0000256" key="6">
    <source>
        <dbReference type="ARBA" id="ARBA00023136"/>
    </source>
</evidence>
<accession>A0ABP8DD45</accession>
<dbReference type="RefSeq" id="WP_345130150.1">
    <property type="nucleotide sequence ID" value="NZ_BAABAT010000015.1"/>
</dbReference>
<feature type="domain" description="SSD" evidence="8">
    <location>
        <begin position="217"/>
        <end position="342"/>
    </location>
</feature>
<dbReference type="PANTHER" id="PTHR33406">
    <property type="entry name" value="MEMBRANE PROTEIN MJ1562-RELATED"/>
    <property type="match status" value="1"/>
</dbReference>
<evidence type="ECO:0000313" key="9">
    <source>
        <dbReference type="EMBL" id="GAA4253112.1"/>
    </source>
</evidence>
<keyword evidence="5 7" id="KW-1133">Transmembrane helix</keyword>
<dbReference type="PANTHER" id="PTHR33406:SF11">
    <property type="entry name" value="MEMBRANE PROTEIN SCO6666-RELATED"/>
    <property type="match status" value="1"/>
</dbReference>
<keyword evidence="3" id="KW-1003">Cell membrane</keyword>
<evidence type="ECO:0000259" key="8">
    <source>
        <dbReference type="PROSITE" id="PS50156"/>
    </source>
</evidence>
<dbReference type="PROSITE" id="PS50156">
    <property type="entry name" value="SSD"/>
    <property type="match status" value="1"/>
</dbReference>
<name>A0ABP8DD45_9ACTN</name>
<reference evidence="10" key="1">
    <citation type="journal article" date="2019" name="Int. J. Syst. Evol. Microbiol.">
        <title>The Global Catalogue of Microorganisms (GCM) 10K type strain sequencing project: providing services to taxonomists for standard genome sequencing and annotation.</title>
        <authorList>
            <consortium name="The Broad Institute Genomics Platform"/>
            <consortium name="The Broad Institute Genome Sequencing Center for Infectious Disease"/>
            <person name="Wu L."/>
            <person name="Ma J."/>
        </authorList>
    </citation>
    <scope>NUCLEOTIDE SEQUENCE [LARGE SCALE GENOMIC DNA]</scope>
    <source>
        <strain evidence="10">JCM 17441</strain>
    </source>
</reference>
<feature type="transmembrane region" description="Helical" evidence="7">
    <location>
        <begin position="553"/>
        <end position="571"/>
    </location>
</feature>
<evidence type="ECO:0000256" key="1">
    <source>
        <dbReference type="ARBA" id="ARBA00004651"/>
    </source>
</evidence>
<feature type="transmembrane region" description="Helical" evidence="7">
    <location>
        <begin position="583"/>
        <end position="604"/>
    </location>
</feature>